<evidence type="ECO:0000313" key="3">
    <source>
        <dbReference type="Proteomes" id="UP000076722"/>
    </source>
</evidence>
<feature type="compositionally biased region" description="Polar residues" evidence="1">
    <location>
        <begin position="92"/>
        <end position="107"/>
    </location>
</feature>
<organism evidence="2 3">
    <name type="scientific">Sistotremastrum niveocremeum HHB9708</name>
    <dbReference type="NCBI Taxonomy" id="1314777"/>
    <lineage>
        <taxon>Eukaryota</taxon>
        <taxon>Fungi</taxon>
        <taxon>Dikarya</taxon>
        <taxon>Basidiomycota</taxon>
        <taxon>Agaricomycotina</taxon>
        <taxon>Agaricomycetes</taxon>
        <taxon>Sistotremastrales</taxon>
        <taxon>Sistotremastraceae</taxon>
        <taxon>Sertulicium</taxon>
        <taxon>Sertulicium niveocremeum</taxon>
    </lineage>
</organism>
<evidence type="ECO:0000313" key="2">
    <source>
        <dbReference type="EMBL" id="KZS89694.1"/>
    </source>
</evidence>
<gene>
    <name evidence="2" type="ORF">SISNIDRAFT_389573</name>
</gene>
<evidence type="ECO:0000256" key="1">
    <source>
        <dbReference type="SAM" id="MobiDB-lite"/>
    </source>
</evidence>
<keyword evidence="3" id="KW-1185">Reference proteome</keyword>
<feature type="compositionally biased region" description="Basic residues" evidence="1">
    <location>
        <begin position="79"/>
        <end position="88"/>
    </location>
</feature>
<accession>A0A164QIK8</accession>
<reference evidence="2 3" key="1">
    <citation type="journal article" date="2016" name="Mol. Biol. Evol.">
        <title>Comparative Genomics of Early-Diverging Mushroom-Forming Fungi Provides Insights into the Origins of Lignocellulose Decay Capabilities.</title>
        <authorList>
            <person name="Nagy L.G."/>
            <person name="Riley R."/>
            <person name="Tritt A."/>
            <person name="Adam C."/>
            <person name="Daum C."/>
            <person name="Floudas D."/>
            <person name="Sun H."/>
            <person name="Yadav J.S."/>
            <person name="Pangilinan J."/>
            <person name="Larsson K.H."/>
            <person name="Matsuura K."/>
            <person name="Barry K."/>
            <person name="Labutti K."/>
            <person name="Kuo R."/>
            <person name="Ohm R.A."/>
            <person name="Bhattacharya S.S."/>
            <person name="Shirouzu T."/>
            <person name="Yoshinaga Y."/>
            <person name="Martin F.M."/>
            <person name="Grigoriev I.V."/>
            <person name="Hibbett D.S."/>
        </authorList>
    </citation>
    <scope>NUCLEOTIDE SEQUENCE [LARGE SCALE GENOMIC DNA]</scope>
    <source>
        <strain evidence="2 3">HHB9708</strain>
    </source>
</reference>
<name>A0A164QIK8_9AGAM</name>
<dbReference type="EMBL" id="KV419426">
    <property type="protein sequence ID" value="KZS89694.1"/>
    <property type="molecule type" value="Genomic_DNA"/>
</dbReference>
<feature type="non-terminal residue" evidence="2">
    <location>
        <position position="107"/>
    </location>
</feature>
<proteinExistence type="predicted"/>
<feature type="region of interest" description="Disordered" evidence="1">
    <location>
        <begin position="73"/>
        <end position="107"/>
    </location>
</feature>
<dbReference type="AlphaFoldDB" id="A0A164QIK8"/>
<sequence length="107" mass="12355">FVRRYETVMANQTLHGFIPLLRKLNTDGMSSDETDSEIHPSEYFIHRRKERSSELTTFLRDLDTLQLLTVHYDPAGQRKPGHPPHHRKESLLLSSAPPQTSLPKACY</sequence>
<feature type="non-terminal residue" evidence="2">
    <location>
        <position position="1"/>
    </location>
</feature>
<protein>
    <submittedName>
        <fullName evidence="2">Uncharacterized protein</fullName>
    </submittedName>
</protein>
<dbReference type="Proteomes" id="UP000076722">
    <property type="component" value="Unassembled WGS sequence"/>
</dbReference>
<dbReference type="OrthoDB" id="3224221at2759"/>